<keyword evidence="3" id="KW-0813">Transport</keyword>
<accession>A0A8J2XMP8</accession>
<dbReference type="InterPro" id="IPR033900">
    <property type="entry name" value="Gram_neg_porin_domain"/>
</dbReference>
<evidence type="ECO:0000256" key="6">
    <source>
        <dbReference type="ARBA" id="ARBA00022729"/>
    </source>
</evidence>
<dbReference type="GO" id="GO:0034220">
    <property type="term" value="P:monoatomic ion transmembrane transport"/>
    <property type="evidence" value="ECO:0007669"/>
    <property type="project" value="InterPro"/>
</dbReference>
<evidence type="ECO:0000256" key="3">
    <source>
        <dbReference type="ARBA" id="ARBA00022448"/>
    </source>
</evidence>
<dbReference type="InterPro" id="IPR001702">
    <property type="entry name" value="Porin_Gram-ve"/>
</dbReference>
<dbReference type="PRINTS" id="PR00182">
    <property type="entry name" value="ECOLNEIPORIN"/>
</dbReference>
<proteinExistence type="predicted"/>
<dbReference type="SUPFAM" id="SSF56935">
    <property type="entry name" value="Porins"/>
    <property type="match status" value="1"/>
</dbReference>
<dbReference type="PANTHER" id="PTHR34501">
    <property type="entry name" value="PROTEIN YDDL-RELATED"/>
    <property type="match status" value="1"/>
</dbReference>
<evidence type="ECO:0000256" key="8">
    <source>
        <dbReference type="ARBA" id="ARBA00023114"/>
    </source>
</evidence>
<dbReference type="EMBL" id="BMDX01000002">
    <property type="protein sequence ID" value="GGA65985.1"/>
    <property type="molecule type" value="Genomic_DNA"/>
</dbReference>
<dbReference type="CDD" id="cd00342">
    <property type="entry name" value="gram_neg_porins"/>
    <property type="match status" value="1"/>
</dbReference>
<evidence type="ECO:0000256" key="9">
    <source>
        <dbReference type="ARBA" id="ARBA00023136"/>
    </source>
</evidence>
<dbReference type="Proteomes" id="UP000619743">
    <property type="component" value="Unassembled WGS sequence"/>
</dbReference>
<comment type="subunit">
    <text evidence="2">Homotrimer.</text>
</comment>
<dbReference type="AlphaFoldDB" id="A0A8J2XMP8"/>
<dbReference type="PRINTS" id="PR00184">
    <property type="entry name" value="NEISSPPORIN"/>
</dbReference>
<dbReference type="Pfam" id="PF13609">
    <property type="entry name" value="Porin_4"/>
    <property type="match status" value="1"/>
</dbReference>
<name>A0A8J2XMP8_9GAMM</name>
<evidence type="ECO:0000313" key="13">
    <source>
        <dbReference type="EMBL" id="GGA65985.1"/>
    </source>
</evidence>
<evidence type="ECO:0000256" key="7">
    <source>
        <dbReference type="ARBA" id="ARBA00023065"/>
    </source>
</evidence>
<feature type="chain" id="PRO_5035178409" evidence="11">
    <location>
        <begin position="23"/>
        <end position="319"/>
    </location>
</feature>
<dbReference type="GO" id="GO:0009279">
    <property type="term" value="C:cell outer membrane"/>
    <property type="evidence" value="ECO:0007669"/>
    <property type="project" value="UniProtKB-SubCell"/>
</dbReference>
<keyword evidence="6 11" id="KW-0732">Signal</keyword>
<keyword evidence="8" id="KW-0626">Porin</keyword>
<evidence type="ECO:0000256" key="4">
    <source>
        <dbReference type="ARBA" id="ARBA00022452"/>
    </source>
</evidence>
<dbReference type="InterPro" id="IPR002299">
    <property type="entry name" value="Porin_Neis"/>
</dbReference>
<evidence type="ECO:0000259" key="12">
    <source>
        <dbReference type="Pfam" id="PF13609"/>
    </source>
</evidence>
<dbReference type="OrthoDB" id="8173690at2"/>
<evidence type="ECO:0000256" key="2">
    <source>
        <dbReference type="ARBA" id="ARBA00011233"/>
    </source>
</evidence>
<keyword evidence="7" id="KW-0406">Ion transport</keyword>
<dbReference type="InterPro" id="IPR050298">
    <property type="entry name" value="Gram-neg_bact_OMP"/>
</dbReference>
<keyword evidence="10" id="KW-0998">Cell outer membrane</keyword>
<keyword evidence="5" id="KW-0812">Transmembrane</keyword>
<evidence type="ECO:0000256" key="11">
    <source>
        <dbReference type="SAM" id="SignalP"/>
    </source>
</evidence>
<reference evidence="14" key="1">
    <citation type="journal article" date="2019" name="Int. J. Syst. Evol. Microbiol.">
        <title>The Global Catalogue of Microorganisms (GCM) 10K type strain sequencing project: providing services to taxonomists for standard genome sequencing and annotation.</title>
        <authorList>
            <consortium name="The Broad Institute Genomics Platform"/>
            <consortium name="The Broad Institute Genome Sequencing Center for Infectious Disease"/>
            <person name="Wu L."/>
            <person name="Ma J."/>
        </authorList>
    </citation>
    <scope>NUCLEOTIDE SEQUENCE [LARGE SCALE GENOMIC DNA]</scope>
    <source>
        <strain evidence="14">CGMCC 1.10130</strain>
    </source>
</reference>
<dbReference type="PANTHER" id="PTHR34501:SF9">
    <property type="entry name" value="MAJOR OUTER MEMBRANE PROTEIN P.IA"/>
    <property type="match status" value="1"/>
</dbReference>
<evidence type="ECO:0000256" key="5">
    <source>
        <dbReference type="ARBA" id="ARBA00022692"/>
    </source>
</evidence>
<keyword evidence="9" id="KW-0472">Membrane</keyword>
<comment type="subcellular location">
    <subcellularLocation>
        <location evidence="1">Cell outer membrane</location>
        <topology evidence="1">Multi-pass membrane protein</topology>
    </subcellularLocation>
</comment>
<protein>
    <submittedName>
        <fullName evidence="13">Porin</fullName>
    </submittedName>
</protein>
<dbReference type="InterPro" id="IPR023614">
    <property type="entry name" value="Porin_dom_sf"/>
</dbReference>
<dbReference type="Gene3D" id="2.40.160.10">
    <property type="entry name" value="Porin"/>
    <property type="match status" value="1"/>
</dbReference>
<dbReference type="RefSeq" id="WP_087504570.1">
    <property type="nucleotide sequence ID" value="NZ_BMDX01000002.1"/>
</dbReference>
<evidence type="ECO:0000256" key="1">
    <source>
        <dbReference type="ARBA" id="ARBA00004571"/>
    </source>
</evidence>
<gene>
    <name evidence="13" type="ORF">GCM10011369_04390</name>
</gene>
<keyword evidence="4" id="KW-1134">Transmembrane beta strand</keyword>
<evidence type="ECO:0000313" key="14">
    <source>
        <dbReference type="Proteomes" id="UP000619743"/>
    </source>
</evidence>
<dbReference type="GO" id="GO:0015288">
    <property type="term" value="F:porin activity"/>
    <property type="evidence" value="ECO:0007669"/>
    <property type="project" value="UniProtKB-KW"/>
</dbReference>
<organism evidence="13 14">
    <name type="scientific">Neiella marina</name>
    <dbReference type="NCBI Taxonomy" id="508461"/>
    <lineage>
        <taxon>Bacteria</taxon>
        <taxon>Pseudomonadati</taxon>
        <taxon>Pseudomonadota</taxon>
        <taxon>Gammaproteobacteria</taxon>
        <taxon>Alteromonadales</taxon>
        <taxon>Echinimonadaceae</taxon>
        <taxon>Neiella</taxon>
    </lineage>
</organism>
<comment type="caution">
    <text evidence="13">The sequence shown here is derived from an EMBL/GenBank/DDBJ whole genome shotgun (WGS) entry which is preliminary data.</text>
</comment>
<feature type="signal peptide" evidence="11">
    <location>
        <begin position="1"/>
        <end position="22"/>
    </location>
</feature>
<feature type="domain" description="Porin" evidence="12">
    <location>
        <begin position="9"/>
        <end position="292"/>
    </location>
</feature>
<sequence>MNLIKSSAALAVAATLAAPAFALEPITVYGKINTSLQSSDDKGTDGSEAELKSNASRFGVKGGMAVNDSLDVIYTLEFQVNIADSEGDNIDARNQWIGLQGDFGQVLVGRNDTMLKQSQGKVDLFSDLEGDVKALFEGENRLDQTVTYKSPKFNNFQFGVTYVTENSNKQKDETGFSTALMYGDSKLKKTPIYASVAYDSEVDAHDVIRATVQGKLGNFVLGAMIQNEEPVDGSDDYTGYMVSAAYKMDAWTFKAQYQTMEEASADPTSISIGADYKLAKPTKLYAFATLRDLDKDVTNDGGKTIDEETYVGLGIEHKF</sequence>
<dbReference type="GO" id="GO:0046930">
    <property type="term" value="C:pore complex"/>
    <property type="evidence" value="ECO:0007669"/>
    <property type="project" value="UniProtKB-KW"/>
</dbReference>
<evidence type="ECO:0000256" key="10">
    <source>
        <dbReference type="ARBA" id="ARBA00023237"/>
    </source>
</evidence>
<keyword evidence="14" id="KW-1185">Reference proteome</keyword>